<evidence type="ECO:0000313" key="15">
    <source>
        <dbReference type="Proteomes" id="UP000218151"/>
    </source>
</evidence>
<comment type="cofactor">
    <cofactor evidence="1 10">
        <name>Mg(2+)</name>
        <dbReference type="ChEBI" id="CHEBI:18420"/>
    </cofactor>
</comment>
<evidence type="ECO:0000256" key="13">
    <source>
        <dbReference type="RuleBase" id="RU003785"/>
    </source>
</evidence>
<feature type="site" description="Interaction with substrate tRNA" evidence="10">
    <location>
        <position position="125"/>
    </location>
</feature>
<evidence type="ECO:0000256" key="8">
    <source>
        <dbReference type="ARBA" id="ARBA00022842"/>
    </source>
</evidence>
<dbReference type="Gene3D" id="3.40.50.300">
    <property type="entry name" value="P-loop containing nucleotide triphosphate hydrolases"/>
    <property type="match status" value="1"/>
</dbReference>
<protein>
    <recommendedName>
        <fullName evidence="10">tRNA dimethylallyltransferase</fullName>
        <ecNumber evidence="10">2.5.1.75</ecNumber>
    </recommendedName>
    <alternativeName>
        <fullName evidence="10">Dimethylallyl diphosphate:tRNA dimethylallyltransferase</fullName>
        <shortName evidence="10">DMAPP:tRNA dimethylallyltransferase</shortName>
        <shortName evidence="10">DMATase</shortName>
    </alternativeName>
    <alternativeName>
        <fullName evidence="10">Isopentenyl-diphosphate:tRNA isopentenyltransferase</fullName>
        <shortName evidence="10">IPP transferase</shortName>
        <shortName evidence="10">IPPT</shortName>
        <shortName evidence="10">IPTase</shortName>
    </alternativeName>
</protein>
<keyword evidence="8 10" id="KW-0460">Magnesium</keyword>
<evidence type="ECO:0000256" key="10">
    <source>
        <dbReference type="HAMAP-Rule" id="MF_00185"/>
    </source>
</evidence>
<dbReference type="Pfam" id="PF01715">
    <property type="entry name" value="IPPT"/>
    <property type="match status" value="1"/>
</dbReference>
<dbReference type="GO" id="GO:0005524">
    <property type="term" value="F:ATP binding"/>
    <property type="evidence" value="ECO:0007669"/>
    <property type="project" value="UniProtKB-UniRule"/>
</dbReference>
<dbReference type="PANTHER" id="PTHR11088">
    <property type="entry name" value="TRNA DIMETHYLALLYLTRANSFERASE"/>
    <property type="match status" value="1"/>
</dbReference>
<keyword evidence="6 10" id="KW-0547">Nucleotide-binding</keyword>
<dbReference type="OrthoDB" id="9776390at2"/>
<sequence length="324" mass="34538">MDHLPRLALIAGPTASGKSAAGAALAEALGGVVINADASQVYRDLRVLTARPDAAEEARAPHRLFGYIDGAEACSAARWAAEAGDAVADAVAAGELPILVGGTGLYLRTLLDGIAPVPDIDPTIRAEARALPVAEAHRLLAELDAPAAARLHPSDITRVARALEVVRSTGRPLAHWQAERVGGIRDRYHVVGAALLPDRDALVTRTDARLATMFDEGAVDEVAALLTRDLSPDLPVMRAIGVTPIADMLAGRATRDEALARARLETRQYAKRQYTWFRNQSPPDWTREADADALLRLMRQRLSATERFDSAPVATTRFDAGCGG</sequence>
<comment type="similarity">
    <text evidence="3 10 13">Belongs to the IPP transferase family.</text>
</comment>
<dbReference type="EC" id="2.5.1.75" evidence="10"/>
<dbReference type="HAMAP" id="MF_00185">
    <property type="entry name" value="IPP_trans"/>
    <property type="match status" value="1"/>
</dbReference>
<evidence type="ECO:0000256" key="4">
    <source>
        <dbReference type="ARBA" id="ARBA00022679"/>
    </source>
</evidence>
<evidence type="ECO:0000256" key="6">
    <source>
        <dbReference type="ARBA" id="ARBA00022741"/>
    </source>
</evidence>
<comment type="catalytic activity">
    <reaction evidence="9 10 11">
        <text>adenosine(37) in tRNA + dimethylallyl diphosphate = N(6)-dimethylallyladenosine(37) in tRNA + diphosphate</text>
        <dbReference type="Rhea" id="RHEA:26482"/>
        <dbReference type="Rhea" id="RHEA-COMP:10162"/>
        <dbReference type="Rhea" id="RHEA-COMP:10375"/>
        <dbReference type="ChEBI" id="CHEBI:33019"/>
        <dbReference type="ChEBI" id="CHEBI:57623"/>
        <dbReference type="ChEBI" id="CHEBI:74411"/>
        <dbReference type="ChEBI" id="CHEBI:74415"/>
        <dbReference type="EC" id="2.5.1.75"/>
    </reaction>
</comment>
<keyword evidence="4 10" id="KW-0808">Transferase</keyword>
<feature type="binding site" evidence="10">
    <location>
        <begin position="12"/>
        <end position="19"/>
    </location>
    <ligand>
        <name>ATP</name>
        <dbReference type="ChEBI" id="CHEBI:30616"/>
    </ligand>
</feature>
<dbReference type="RefSeq" id="WP_095999436.1">
    <property type="nucleotide sequence ID" value="NZ_NSLI01000005.1"/>
</dbReference>
<name>A0A2A2SCF8_9SPHN</name>
<dbReference type="InterPro" id="IPR018022">
    <property type="entry name" value="IPT"/>
</dbReference>
<evidence type="ECO:0000256" key="12">
    <source>
        <dbReference type="RuleBase" id="RU003784"/>
    </source>
</evidence>
<comment type="function">
    <text evidence="2 10 12">Catalyzes the transfer of a dimethylallyl group onto the adenine at position 37 in tRNAs that read codons beginning with uridine, leading to the formation of N6-(dimethylallyl)adenosine (i(6)A).</text>
</comment>
<keyword evidence="5 10" id="KW-0819">tRNA processing</keyword>
<dbReference type="EMBL" id="NSLI01000005">
    <property type="protein sequence ID" value="PAX06691.1"/>
    <property type="molecule type" value="Genomic_DNA"/>
</dbReference>
<dbReference type="GO" id="GO:0006400">
    <property type="term" value="P:tRNA modification"/>
    <property type="evidence" value="ECO:0007669"/>
    <property type="project" value="TreeGrafter"/>
</dbReference>
<dbReference type="InterPro" id="IPR039657">
    <property type="entry name" value="Dimethylallyltransferase"/>
</dbReference>
<reference evidence="15" key="1">
    <citation type="submission" date="2017-09" db="EMBL/GenBank/DDBJ databases">
        <authorList>
            <person name="Feng G."/>
            <person name="Zhu H."/>
        </authorList>
    </citation>
    <scope>NUCLEOTIDE SEQUENCE [LARGE SCALE GENOMIC DNA]</scope>
    <source>
        <strain evidence="15">1PNM-20</strain>
    </source>
</reference>
<organism evidence="14 15">
    <name type="scientific">Sphingomonas lenta</name>
    <dbReference type="NCBI Taxonomy" id="1141887"/>
    <lineage>
        <taxon>Bacteria</taxon>
        <taxon>Pseudomonadati</taxon>
        <taxon>Pseudomonadota</taxon>
        <taxon>Alphaproteobacteria</taxon>
        <taxon>Sphingomonadales</taxon>
        <taxon>Sphingomonadaceae</taxon>
        <taxon>Sphingomonas</taxon>
    </lineage>
</organism>
<evidence type="ECO:0000256" key="2">
    <source>
        <dbReference type="ARBA" id="ARBA00003213"/>
    </source>
</evidence>
<evidence type="ECO:0000256" key="5">
    <source>
        <dbReference type="ARBA" id="ARBA00022694"/>
    </source>
</evidence>
<dbReference type="PANTHER" id="PTHR11088:SF60">
    <property type="entry name" value="TRNA DIMETHYLALLYLTRANSFERASE"/>
    <property type="match status" value="1"/>
</dbReference>
<keyword evidence="15" id="KW-1185">Reference proteome</keyword>
<proteinExistence type="inferred from homology"/>
<evidence type="ECO:0000313" key="14">
    <source>
        <dbReference type="EMBL" id="PAX06691.1"/>
    </source>
</evidence>
<comment type="caution">
    <text evidence="14">The sequence shown here is derived from an EMBL/GenBank/DDBJ whole genome shotgun (WGS) entry which is preliminary data.</text>
</comment>
<feature type="site" description="Interaction with substrate tRNA" evidence="10">
    <location>
        <position position="103"/>
    </location>
</feature>
<evidence type="ECO:0000256" key="9">
    <source>
        <dbReference type="ARBA" id="ARBA00049563"/>
    </source>
</evidence>
<evidence type="ECO:0000256" key="3">
    <source>
        <dbReference type="ARBA" id="ARBA00005842"/>
    </source>
</evidence>
<gene>
    <name evidence="10" type="primary">miaA</name>
    <name evidence="14" type="ORF">CKY28_16310</name>
</gene>
<evidence type="ECO:0000256" key="7">
    <source>
        <dbReference type="ARBA" id="ARBA00022840"/>
    </source>
</evidence>
<comment type="subunit">
    <text evidence="10">Monomer.</text>
</comment>
<dbReference type="NCBIfam" id="TIGR00174">
    <property type="entry name" value="miaA"/>
    <property type="match status" value="1"/>
</dbReference>
<dbReference type="Gene3D" id="1.10.20.140">
    <property type="match status" value="1"/>
</dbReference>
<dbReference type="Proteomes" id="UP000218151">
    <property type="component" value="Unassembled WGS sequence"/>
</dbReference>
<accession>A0A2A2SCF8</accession>
<evidence type="ECO:0000256" key="11">
    <source>
        <dbReference type="RuleBase" id="RU003783"/>
    </source>
</evidence>
<evidence type="ECO:0000256" key="1">
    <source>
        <dbReference type="ARBA" id="ARBA00001946"/>
    </source>
</evidence>
<dbReference type="AlphaFoldDB" id="A0A2A2SCF8"/>
<keyword evidence="7 10" id="KW-0067">ATP-binding</keyword>
<dbReference type="InterPro" id="IPR027417">
    <property type="entry name" value="P-loop_NTPase"/>
</dbReference>
<comment type="caution">
    <text evidence="10">Lacks conserved residue(s) required for the propagation of feature annotation.</text>
</comment>
<dbReference type="GO" id="GO:0052381">
    <property type="term" value="F:tRNA dimethylallyltransferase activity"/>
    <property type="evidence" value="ECO:0007669"/>
    <property type="project" value="UniProtKB-UniRule"/>
</dbReference>
<feature type="binding site" evidence="10">
    <location>
        <begin position="14"/>
        <end position="19"/>
    </location>
    <ligand>
        <name>substrate</name>
    </ligand>
</feature>
<dbReference type="SUPFAM" id="SSF52540">
    <property type="entry name" value="P-loop containing nucleoside triphosphate hydrolases"/>
    <property type="match status" value="1"/>
</dbReference>